<keyword evidence="3" id="KW-1185">Reference proteome</keyword>
<accession>A0A495V976</accession>
<evidence type="ECO:0000313" key="3">
    <source>
        <dbReference type="Proteomes" id="UP000274556"/>
    </source>
</evidence>
<dbReference type="PANTHER" id="PTHR44086:SF10">
    <property type="entry name" value="THIOSULFATE SULFURTRANSFERASE_RHODANESE-LIKE DOMAIN-CONTAINING PROTEIN 3"/>
    <property type="match status" value="1"/>
</dbReference>
<dbReference type="PROSITE" id="PS50206">
    <property type="entry name" value="RHODANESE_3"/>
    <property type="match status" value="1"/>
</dbReference>
<dbReference type="Pfam" id="PF00581">
    <property type="entry name" value="Rhodanese"/>
    <property type="match status" value="1"/>
</dbReference>
<dbReference type="PANTHER" id="PTHR44086">
    <property type="entry name" value="THIOSULFATE SULFURTRANSFERASE RDL2, MITOCHONDRIAL-RELATED"/>
    <property type="match status" value="1"/>
</dbReference>
<dbReference type="SMART" id="SM00450">
    <property type="entry name" value="RHOD"/>
    <property type="match status" value="1"/>
</dbReference>
<reference evidence="2 3" key="1">
    <citation type="submission" date="2018-10" db="EMBL/GenBank/DDBJ databases">
        <title>Genomic Encyclopedia of Archaeal and Bacterial Type Strains, Phase II (KMG-II): from individual species to whole genera.</title>
        <authorList>
            <person name="Goeker M."/>
        </authorList>
    </citation>
    <scope>NUCLEOTIDE SEQUENCE [LARGE SCALE GENOMIC DNA]</scope>
    <source>
        <strain evidence="2 3">DSM 235</strain>
    </source>
</reference>
<dbReference type="InterPro" id="IPR036873">
    <property type="entry name" value="Rhodanese-like_dom_sf"/>
</dbReference>
<name>A0A495V976_9GAMM</name>
<dbReference type="GO" id="GO:0004792">
    <property type="term" value="F:thiosulfate-cyanide sulfurtransferase activity"/>
    <property type="evidence" value="ECO:0007669"/>
    <property type="project" value="TreeGrafter"/>
</dbReference>
<dbReference type="SUPFAM" id="SSF52821">
    <property type="entry name" value="Rhodanese/Cell cycle control phosphatase"/>
    <property type="match status" value="1"/>
</dbReference>
<proteinExistence type="predicted"/>
<keyword evidence="2" id="KW-0808">Transferase</keyword>
<protein>
    <submittedName>
        <fullName evidence="2">Rhodanese-related sulfurtransferase</fullName>
    </submittedName>
</protein>
<sequence>MSISLCIWFKAMKNFLELIKDCLSDVKEIMPWDLEERLAANPDLLLVDVREPDEFAAMHIDGSLNVPRGILESACEWDYEETVPELVRARDREVVVVCRSGYRSIMAAHAMNLLGYQEVSSLQTGLRGWKDYEQPLVDAAGESVDLDDADRYFTPRLRPEQMRPADR</sequence>
<comment type="caution">
    <text evidence="2">The sequence shown here is derived from an EMBL/GenBank/DDBJ whole genome shotgun (WGS) entry which is preliminary data.</text>
</comment>
<organism evidence="2 3">
    <name type="scientific">Thiocapsa rosea</name>
    <dbReference type="NCBI Taxonomy" id="69360"/>
    <lineage>
        <taxon>Bacteria</taxon>
        <taxon>Pseudomonadati</taxon>
        <taxon>Pseudomonadota</taxon>
        <taxon>Gammaproteobacteria</taxon>
        <taxon>Chromatiales</taxon>
        <taxon>Chromatiaceae</taxon>
        <taxon>Thiocapsa</taxon>
    </lineage>
</organism>
<evidence type="ECO:0000313" key="2">
    <source>
        <dbReference type="EMBL" id="RKT45183.1"/>
    </source>
</evidence>
<gene>
    <name evidence="2" type="ORF">BDD21_2600</name>
</gene>
<evidence type="ECO:0000259" key="1">
    <source>
        <dbReference type="PROSITE" id="PS50206"/>
    </source>
</evidence>
<dbReference type="AlphaFoldDB" id="A0A495V976"/>
<dbReference type="Gene3D" id="3.40.250.10">
    <property type="entry name" value="Rhodanese-like domain"/>
    <property type="match status" value="1"/>
</dbReference>
<dbReference type="CDD" id="cd00158">
    <property type="entry name" value="RHOD"/>
    <property type="match status" value="1"/>
</dbReference>
<feature type="domain" description="Rhodanese" evidence="1">
    <location>
        <begin position="40"/>
        <end position="138"/>
    </location>
</feature>
<dbReference type="EMBL" id="RBXL01000001">
    <property type="protein sequence ID" value="RKT45183.1"/>
    <property type="molecule type" value="Genomic_DNA"/>
</dbReference>
<dbReference type="Proteomes" id="UP000274556">
    <property type="component" value="Unassembled WGS sequence"/>
</dbReference>
<dbReference type="InterPro" id="IPR001763">
    <property type="entry name" value="Rhodanese-like_dom"/>
</dbReference>